<protein>
    <submittedName>
        <fullName evidence="2">Uncharacterized protein</fullName>
    </submittedName>
</protein>
<comment type="caution">
    <text evidence="2">The sequence shown here is derived from an EMBL/GenBank/DDBJ whole genome shotgun (WGS) entry which is preliminary data.</text>
</comment>
<feature type="region of interest" description="Disordered" evidence="1">
    <location>
        <begin position="28"/>
        <end position="56"/>
    </location>
</feature>
<sequence>GGKQEEGGESVRMRFRREGWIGRCREKRNSKGEVRPPGVLKGSAGGLREGIGIQLE</sequence>
<feature type="non-terminal residue" evidence="2">
    <location>
        <position position="1"/>
    </location>
</feature>
<dbReference type="EMBL" id="JAHYIQ010000001">
    <property type="protein sequence ID" value="KAK1136500.1"/>
    <property type="molecule type" value="Genomic_DNA"/>
</dbReference>
<proteinExistence type="predicted"/>
<evidence type="ECO:0000313" key="2">
    <source>
        <dbReference type="EMBL" id="KAK1136500.1"/>
    </source>
</evidence>
<dbReference type="Proteomes" id="UP001177670">
    <property type="component" value="Unassembled WGS sequence"/>
</dbReference>
<reference evidence="2" key="1">
    <citation type="submission" date="2021-10" db="EMBL/GenBank/DDBJ databases">
        <title>Melipona bicolor Genome sequencing and assembly.</title>
        <authorList>
            <person name="Araujo N.S."/>
            <person name="Arias M.C."/>
        </authorList>
    </citation>
    <scope>NUCLEOTIDE SEQUENCE</scope>
    <source>
        <strain evidence="2">USP_2M_L1-L4_2017</strain>
        <tissue evidence="2">Whole body</tissue>
    </source>
</reference>
<evidence type="ECO:0000256" key="1">
    <source>
        <dbReference type="SAM" id="MobiDB-lite"/>
    </source>
</evidence>
<evidence type="ECO:0000313" key="3">
    <source>
        <dbReference type="Proteomes" id="UP001177670"/>
    </source>
</evidence>
<gene>
    <name evidence="2" type="ORF">K0M31_001050</name>
</gene>
<organism evidence="2 3">
    <name type="scientific">Melipona bicolor</name>
    <dbReference type="NCBI Taxonomy" id="60889"/>
    <lineage>
        <taxon>Eukaryota</taxon>
        <taxon>Metazoa</taxon>
        <taxon>Ecdysozoa</taxon>
        <taxon>Arthropoda</taxon>
        <taxon>Hexapoda</taxon>
        <taxon>Insecta</taxon>
        <taxon>Pterygota</taxon>
        <taxon>Neoptera</taxon>
        <taxon>Endopterygota</taxon>
        <taxon>Hymenoptera</taxon>
        <taxon>Apocrita</taxon>
        <taxon>Aculeata</taxon>
        <taxon>Apoidea</taxon>
        <taxon>Anthophila</taxon>
        <taxon>Apidae</taxon>
        <taxon>Melipona</taxon>
    </lineage>
</organism>
<accession>A0AA40GEZ1</accession>
<keyword evidence="3" id="KW-1185">Reference proteome</keyword>
<dbReference type="AlphaFoldDB" id="A0AA40GEZ1"/>
<name>A0AA40GEZ1_9HYME</name>